<evidence type="ECO:0000313" key="2">
    <source>
        <dbReference type="EMBL" id="ESQ94645.1"/>
    </source>
</evidence>
<organism evidence="2 3">
    <name type="scientific">Asticcacaulis benevestitus DSM 16100 = ATCC BAA-896</name>
    <dbReference type="NCBI Taxonomy" id="1121022"/>
    <lineage>
        <taxon>Bacteria</taxon>
        <taxon>Pseudomonadati</taxon>
        <taxon>Pseudomonadota</taxon>
        <taxon>Alphaproteobacteria</taxon>
        <taxon>Caulobacterales</taxon>
        <taxon>Caulobacteraceae</taxon>
        <taxon>Asticcacaulis</taxon>
    </lineage>
</organism>
<accession>V4Q9X7</accession>
<reference evidence="2 3" key="1">
    <citation type="journal article" date="2014" name="Nature">
        <title>Sequential evolution of bacterial morphology by co-option of a developmental regulator.</title>
        <authorList>
            <person name="Jiang C."/>
            <person name="Brown P.J."/>
            <person name="Ducret A."/>
            <person name="Brun Y.V."/>
        </authorList>
    </citation>
    <scope>NUCLEOTIDE SEQUENCE [LARGE SCALE GENOMIC DNA]</scope>
    <source>
        <strain evidence="2 3">DSM 16100</strain>
    </source>
</reference>
<proteinExistence type="predicted"/>
<sequence>MRVNILRSFGALLLLAACGNAGSAREGGEDRSPALRYDTQAALCQSVEYLFARTRKENVAYARWMAESGYGLPRYRAAKLSTAKQYGPGTAPYNEAIGNRDTAWLSDDSRGGDQNRHFELARRAKAAGDARYRYHLLRSLRAADSVVREARGNVQFLYVDTGMMGTSLWATCAAYDECPRVTRPTDFEMPYCDQNWWPSS</sequence>
<dbReference type="RefSeq" id="WP_018081136.1">
    <property type="nucleotide sequence ID" value="NZ_AQWM01000004.1"/>
</dbReference>
<comment type="caution">
    <text evidence="2">The sequence shown here is derived from an EMBL/GenBank/DDBJ whole genome shotgun (WGS) entry which is preliminary data.</text>
</comment>
<keyword evidence="3" id="KW-1185">Reference proteome</keyword>
<feature type="chain" id="PRO_5004725929" description="Lysozyme inhibitor LprI N-terminal domain-containing protein" evidence="1">
    <location>
        <begin position="24"/>
        <end position="200"/>
    </location>
</feature>
<evidence type="ECO:0000256" key="1">
    <source>
        <dbReference type="SAM" id="SignalP"/>
    </source>
</evidence>
<dbReference type="AlphaFoldDB" id="V4Q9X7"/>
<name>V4Q9X7_9CAUL</name>
<protein>
    <recommendedName>
        <fullName evidence="4">Lysozyme inhibitor LprI N-terminal domain-containing protein</fullName>
    </recommendedName>
</protein>
<dbReference type="EMBL" id="AWGB01000001">
    <property type="protein sequence ID" value="ESQ94645.1"/>
    <property type="molecule type" value="Genomic_DNA"/>
</dbReference>
<feature type="signal peptide" evidence="1">
    <location>
        <begin position="1"/>
        <end position="23"/>
    </location>
</feature>
<dbReference type="Proteomes" id="UP000017837">
    <property type="component" value="Unassembled WGS sequence"/>
</dbReference>
<dbReference type="PROSITE" id="PS51257">
    <property type="entry name" value="PROKAR_LIPOPROTEIN"/>
    <property type="match status" value="1"/>
</dbReference>
<evidence type="ECO:0000313" key="3">
    <source>
        <dbReference type="Proteomes" id="UP000017837"/>
    </source>
</evidence>
<dbReference type="PATRIC" id="fig|1121022.4.peg.138"/>
<evidence type="ECO:0008006" key="4">
    <source>
        <dbReference type="Google" id="ProtNLM"/>
    </source>
</evidence>
<gene>
    <name evidence="2" type="ORF">ABENE_00700</name>
</gene>
<keyword evidence="1" id="KW-0732">Signal</keyword>